<keyword evidence="1" id="KW-1185">Reference proteome</keyword>
<reference evidence="2" key="1">
    <citation type="submission" date="2017-02" db="UniProtKB">
        <authorList>
            <consortium name="WormBaseParasite"/>
        </authorList>
    </citation>
    <scope>IDENTIFICATION</scope>
</reference>
<organism evidence="1 2">
    <name type="scientific">Ascaris lumbricoides</name>
    <name type="common">Giant roundworm</name>
    <dbReference type="NCBI Taxonomy" id="6252"/>
    <lineage>
        <taxon>Eukaryota</taxon>
        <taxon>Metazoa</taxon>
        <taxon>Ecdysozoa</taxon>
        <taxon>Nematoda</taxon>
        <taxon>Chromadorea</taxon>
        <taxon>Rhabditida</taxon>
        <taxon>Spirurina</taxon>
        <taxon>Ascaridomorpha</taxon>
        <taxon>Ascaridoidea</taxon>
        <taxon>Ascarididae</taxon>
        <taxon>Ascaris</taxon>
    </lineage>
</organism>
<sequence length="358" mass="38240">MLIHWLLQQYPIEAQPPPCVNNCVQNCVQSEAQRCDQYCQQSCAQSAGKPPHEPVLWNSQPIYLRPGSSQQTPDIPLIGNTATLQAQSQHFVQSVESVSGTVTLTDIACKPICMPSCTPQCVRQESIASHVTKGPIPVIGEQLAPVISQRPGPMVPQETMPVIPSQGVIGGPGSIIADGSKPLISQELYPTLPQRTSSMTPSQGVQKLPQFPKIMPQATECVPACISACSIQCTQQSRLISRVIESPMYSTPAATYVPMSGSGTSTLQQPANECVAACIPMCNAECIHDQPKPLSVAPKPVSIQLQPTPVPEQFPPLVPAQSSTTECLPSTLETECACPRGFTVCVTASGSNQCCRTR</sequence>
<dbReference type="AlphaFoldDB" id="A0A0M3IB21"/>
<dbReference type="Proteomes" id="UP000036681">
    <property type="component" value="Unplaced"/>
</dbReference>
<accession>A0A0M3IB21</accession>
<dbReference type="WBParaSite" id="ALUE_0001484101-mRNA-1">
    <property type="protein sequence ID" value="ALUE_0001484101-mRNA-1"/>
    <property type="gene ID" value="ALUE_0001484101"/>
</dbReference>
<name>A0A0M3IB21_ASCLU</name>
<protein>
    <submittedName>
        <fullName evidence="2">Keratin</fullName>
    </submittedName>
</protein>
<evidence type="ECO:0000313" key="2">
    <source>
        <dbReference type="WBParaSite" id="ALUE_0001484101-mRNA-1"/>
    </source>
</evidence>
<proteinExistence type="predicted"/>
<evidence type="ECO:0000313" key="1">
    <source>
        <dbReference type="Proteomes" id="UP000036681"/>
    </source>
</evidence>